<protein>
    <submittedName>
        <fullName evidence="2">Uncharacterized protein</fullName>
    </submittedName>
</protein>
<evidence type="ECO:0000313" key="3">
    <source>
        <dbReference type="Proteomes" id="UP000617402"/>
    </source>
</evidence>
<feature type="transmembrane region" description="Helical" evidence="1">
    <location>
        <begin position="59"/>
        <end position="76"/>
    </location>
</feature>
<feature type="transmembrane region" description="Helical" evidence="1">
    <location>
        <begin position="34"/>
        <end position="52"/>
    </location>
</feature>
<sequence length="189" mass="22394">MTDIPNSLLNLVLMHEVFSKARIEAWNSEVLGSWRWWLLIALMLVPWIFWWRFVDKKRLTEICLLGMFVLATASWMDELGSELLLWYYPYKTFPLYPQLVPINYTVIPITFMLIYQEKKSWKSYIIALIIMAAIYAWIAEPILNIIGIYMPINWKYSYSFPLYVLIGVSHRWLLEGILKITGKSSEKNS</sequence>
<accession>A0ABR7T682</accession>
<keyword evidence="1" id="KW-0812">Transmembrane</keyword>
<gene>
    <name evidence="2" type="ORF">H1S01_17595</name>
</gene>
<dbReference type="Proteomes" id="UP000617402">
    <property type="component" value="Unassembled WGS sequence"/>
</dbReference>
<dbReference type="NCBIfam" id="NF041644">
    <property type="entry name" value="CBO0543_fam"/>
    <property type="match status" value="1"/>
</dbReference>
<dbReference type="InterPro" id="IPR048147">
    <property type="entry name" value="CBO0543-like"/>
</dbReference>
<keyword evidence="1" id="KW-0472">Membrane</keyword>
<dbReference type="EMBL" id="JACVHF010000031">
    <property type="protein sequence ID" value="MBC9786275.1"/>
    <property type="molecule type" value="Genomic_DNA"/>
</dbReference>
<evidence type="ECO:0000256" key="1">
    <source>
        <dbReference type="SAM" id="Phobius"/>
    </source>
</evidence>
<evidence type="ECO:0000313" key="2">
    <source>
        <dbReference type="EMBL" id="MBC9786275.1"/>
    </source>
</evidence>
<proteinExistence type="predicted"/>
<organism evidence="2 3">
    <name type="scientific">Heliobacterium chlorum</name>
    <dbReference type="NCBI Taxonomy" id="2698"/>
    <lineage>
        <taxon>Bacteria</taxon>
        <taxon>Bacillati</taxon>
        <taxon>Bacillota</taxon>
        <taxon>Clostridia</taxon>
        <taxon>Eubacteriales</taxon>
        <taxon>Heliobacteriaceae</taxon>
        <taxon>Heliobacterium</taxon>
    </lineage>
</organism>
<reference evidence="2 3" key="1">
    <citation type="submission" date="2020-07" db="EMBL/GenBank/DDBJ databases">
        <title>Draft whole-genome sequence of Heliobacterium chlorum DSM 3682, type strain.</title>
        <authorList>
            <person name="Kyndt J.A."/>
            <person name="Meyer T.E."/>
            <person name="Imhoff J.F."/>
        </authorList>
    </citation>
    <scope>NUCLEOTIDE SEQUENCE [LARGE SCALE GENOMIC DNA]</scope>
    <source>
        <strain evidence="2 3">DSM 3682</strain>
    </source>
</reference>
<name>A0ABR7T682_HELCL</name>
<keyword evidence="1" id="KW-1133">Transmembrane helix</keyword>
<feature type="transmembrane region" description="Helical" evidence="1">
    <location>
        <begin position="96"/>
        <end position="115"/>
    </location>
</feature>
<feature type="transmembrane region" description="Helical" evidence="1">
    <location>
        <begin position="124"/>
        <end position="150"/>
    </location>
</feature>
<keyword evidence="3" id="KW-1185">Reference proteome</keyword>
<comment type="caution">
    <text evidence="2">The sequence shown here is derived from an EMBL/GenBank/DDBJ whole genome shotgun (WGS) entry which is preliminary data.</text>
</comment>
<dbReference type="RefSeq" id="WP_188041701.1">
    <property type="nucleotide sequence ID" value="NZ_JACVHF010000031.1"/>
</dbReference>